<gene>
    <name evidence="9" type="ORF">C1SCF055_LOCUS6330</name>
</gene>
<dbReference type="GO" id="GO:0003676">
    <property type="term" value="F:nucleic acid binding"/>
    <property type="evidence" value="ECO:0007669"/>
    <property type="project" value="InterPro"/>
</dbReference>
<dbReference type="EMBL" id="CAMXCT010000400">
    <property type="protein sequence ID" value="CAI3978263.1"/>
    <property type="molecule type" value="Genomic_DNA"/>
</dbReference>
<protein>
    <submittedName>
        <fullName evidence="11">Retrovirus-related Pol polyprotein from transposon TNT 1-94</fullName>
    </submittedName>
</protein>
<dbReference type="Gene3D" id="3.30.420.10">
    <property type="entry name" value="Ribonuclease H-like superfamily/Ribonuclease H"/>
    <property type="match status" value="1"/>
</dbReference>
<keyword evidence="2" id="KW-0813">Transport</keyword>
<name>A0A9P1BTQ4_9DINO</name>
<evidence type="ECO:0000256" key="1">
    <source>
        <dbReference type="ARBA" id="ARBA00005850"/>
    </source>
</evidence>
<feature type="domain" description="Integrase catalytic" evidence="8">
    <location>
        <begin position="1397"/>
        <end position="1522"/>
    </location>
</feature>
<evidence type="ECO:0000313" key="11">
    <source>
        <dbReference type="EMBL" id="CAL4765575.1"/>
    </source>
</evidence>
<evidence type="ECO:0000313" key="10">
    <source>
        <dbReference type="EMBL" id="CAL1131638.1"/>
    </source>
</evidence>
<comment type="caution">
    <text evidence="9">The sequence shown here is derived from an EMBL/GenBank/DDBJ whole genome shotgun (WGS) entry which is preliminary data.</text>
</comment>
<feature type="compositionally biased region" description="Basic and acidic residues" evidence="6">
    <location>
        <begin position="342"/>
        <end position="355"/>
    </location>
</feature>
<feature type="compositionally biased region" description="Acidic residues" evidence="6">
    <location>
        <begin position="1348"/>
        <end position="1359"/>
    </location>
</feature>
<feature type="compositionally biased region" description="Basic and acidic residues" evidence="6">
    <location>
        <begin position="1371"/>
        <end position="1385"/>
    </location>
</feature>
<dbReference type="PROSITE" id="PS50103">
    <property type="entry name" value="ZF_C3H1"/>
    <property type="match status" value="1"/>
</dbReference>
<dbReference type="SUPFAM" id="SSF53098">
    <property type="entry name" value="Ribonuclease H-like"/>
    <property type="match status" value="1"/>
</dbReference>
<feature type="zinc finger region" description="C3H1-type" evidence="4">
    <location>
        <begin position="664"/>
        <end position="692"/>
    </location>
</feature>
<dbReference type="Proteomes" id="UP001152797">
    <property type="component" value="Unassembled WGS sequence"/>
</dbReference>
<evidence type="ECO:0000256" key="3">
    <source>
        <dbReference type="ARBA" id="ARBA00023065"/>
    </source>
</evidence>
<dbReference type="InterPro" id="IPR001584">
    <property type="entry name" value="Integrase_cat-core"/>
</dbReference>
<feature type="compositionally biased region" description="Basic and acidic residues" evidence="6">
    <location>
        <begin position="118"/>
        <end position="129"/>
    </location>
</feature>
<evidence type="ECO:0000256" key="6">
    <source>
        <dbReference type="SAM" id="MobiDB-lite"/>
    </source>
</evidence>
<evidence type="ECO:0000313" key="12">
    <source>
        <dbReference type="Proteomes" id="UP001152797"/>
    </source>
</evidence>
<accession>A0A9P1BTQ4</accession>
<dbReference type="GO" id="GO:0046961">
    <property type="term" value="F:proton-transporting ATPase activity, rotational mechanism"/>
    <property type="evidence" value="ECO:0007669"/>
    <property type="project" value="InterPro"/>
</dbReference>
<keyword evidence="12" id="KW-1185">Reference proteome</keyword>
<dbReference type="PANTHER" id="PTHR11671">
    <property type="entry name" value="V-TYPE ATP SYNTHASE SUBUNIT D"/>
    <property type="match status" value="1"/>
</dbReference>
<evidence type="ECO:0000259" key="7">
    <source>
        <dbReference type="PROSITE" id="PS50103"/>
    </source>
</evidence>
<dbReference type="Gene3D" id="1.10.287.3240">
    <property type="match status" value="1"/>
</dbReference>
<feature type="region of interest" description="Disordered" evidence="6">
    <location>
        <begin position="64"/>
        <end position="147"/>
    </location>
</feature>
<dbReference type="Pfam" id="PF01813">
    <property type="entry name" value="ATP-synt_D"/>
    <property type="match status" value="1"/>
</dbReference>
<feature type="compositionally biased region" description="Basic and acidic residues" evidence="6">
    <location>
        <begin position="639"/>
        <end position="665"/>
    </location>
</feature>
<dbReference type="SUPFAM" id="SSF56672">
    <property type="entry name" value="DNA/RNA polymerases"/>
    <property type="match status" value="1"/>
</dbReference>
<dbReference type="InterPro" id="IPR002699">
    <property type="entry name" value="V_ATPase_D"/>
</dbReference>
<dbReference type="PROSITE" id="PS50994">
    <property type="entry name" value="INTEGRASE"/>
    <property type="match status" value="1"/>
</dbReference>
<dbReference type="GO" id="GO:0015074">
    <property type="term" value="P:DNA integration"/>
    <property type="evidence" value="ECO:0007669"/>
    <property type="project" value="InterPro"/>
</dbReference>
<keyword evidence="3" id="KW-0406">Ion transport</keyword>
<feature type="region of interest" description="Disordered" evidence="6">
    <location>
        <begin position="1330"/>
        <end position="1385"/>
    </location>
</feature>
<feature type="region of interest" description="Disordered" evidence="6">
    <location>
        <begin position="631"/>
        <end position="665"/>
    </location>
</feature>
<keyword evidence="4" id="KW-0479">Metal-binding</keyword>
<feature type="region of interest" description="Disordered" evidence="6">
    <location>
        <begin position="1611"/>
        <end position="1632"/>
    </location>
</feature>
<feature type="coiled-coil region" evidence="5">
    <location>
        <begin position="776"/>
        <end position="803"/>
    </location>
</feature>
<keyword evidence="4" id="KW-0862">Zinc</keyword>
<evidence type="ECO:0000259" key="8">
    <source>
        <dbReference type="PROSITE" id="PS50994"/>
    </source>
</evidence>
<dbReference type="InterPro" id="IPR043502">
    <property type="entry name" value="DNA/RNA_pol_sf"/>
</dbReference>
<feature type="compositionally biased region" description="Basic and acidic residues" evidence="6">
    <location>
        <begin position="77"/>
        <end position="86"/>
    </location>
</feature>
<sequence length="2440" mass="272207">MMAAGAEQMAAAGAEQMAAAGAVQAAAAGDRQMAAAGAEGDAAQALGARGDAAERGLELVGQELVPASQALALRTPDGLEKGRGSDAAKGSRSPRAATEPVSQGQKSKEGSVRGQKGTPKEIEPEKRQEMATPSGQPVSLGPHSFVTPEGQVQSMLPLFSPEQTVKLHEIHQMPFASPAASWNGPAVGEHGHGGAERQAVPGWFTGLLQSVGSQQGEHEARQRDYMWRMQVEHGIEHLGVQLRAAQHENQRLRQERQELLEALEKKGSSRFTTPDDKAANMLKKEEGAESRQERPSKEEGAGARQGTPSKEEGAEARQDRSSQEDGAEARQEQSESDSSSEEPQRASRPKESVDKQSMRIMLKLMEGMQELQKQIVISKEEGKGDEIEVVRYVADLPKLAEWNPETAPIDFGDWVICLHPHMADLSSTSEMWWDLTLSTARTWYDHHMKLSPIERLTSTPRPTPELQQKKWSRLERRASSLLLNALPQTMKEEVIAAKSITALGILSRAMLQFQPGGLTERSAILTALEAPMEAATVGSAIQQLRRWMRWKRRALEVGVSIPDSSILMKGLGRLVRKIVSSYPDLNFRLSLVKSSLLVETVPTLETVTQYSEHLLAELEQMGQQAKRKEVMAESQPKVKKFEEASGSKPEERTRPKGKPQEEFEGRRKPCRFYLTDSGCRRGRGCPFGHQLDGERRCWTCGGKDHMATACPTTEESKPKAAKFGSKTPEKDVKSATTSPEKSEEQSEATGNGGEETMKSLLDEASRMLKSMNEGDVKEKRQKGEDAQERILGLQKQLDELKKASMRPFRISKLCPMVNKGLLDSGATHPLRAKRKGECLHHLPKVKVTLAGDKEIYMALTPTGVIVGEEGMEPIVPMGLLTAVLGCEISWKPEGLQVVHPVLGKLEVVVEAGCPMVSQSTAMKLIEEIEAKAVKVVKSLKTGEDSEEAWLRRLVDEHPALQGIPEEVKRSLVEKPATDILPLGNRRRRKLWRAKGMMIHAFSGKNEGYTLGRAFHEIGGDRRLMYEFDITHGKPEADLSPEGEAYPLLLRAALDGLVKGWIAGPPCRTRSVLRHLEVPGEAMPRPLRSWNGGEFGIEGLSNFEKEQVTLDDTLLMRFLVLYIVSETVRRAAGLETPTTLILEQPASPEHKPEVVSLWRTPQWKSLAEIYELQTQRFDQSEFGAIATKPTTIGGNLPLQVPLQGKKGQPRDVSGMTKAEICESSRRLSRWPPLMMRSIAVALQTCTMGEEVKLRAVSWQEHIAAGHTPFRRDCRVCQEACARDAHHRRQKLPPKAGVLSVDISGPFKEAPDLQKKKAKYLLVASFTWTARNQDGEEEVEEIPEVPPDAPEIEDPEAEEELQQIADQVENPEEGPKEDTSEELEERKPVRIEVTKLCEPLASRSQEDVSRAIINMYMRLRADGYRVTQLHSDRGAEFRSRILEKWCLSRTILQTFTPGDQPQMNGRCEAIVQHIKAAIRRTLHGAEAPFDRWPIAARFINEKLRQKQVDKEKKTPPFLAQVLVRKRFWRSRELEPTQEKVTYLCPSWVHHGHWIERADGTQALTKMVMQGLSEPPKLEDWIGVEDALNPIEERRRIRHKASIYMLEVEDAAEADELENQEGDGRSPSFEEEEKDAWAKKQRVQRLIEEEMVEAMEDDEKVAGMVLDSITMVKELIGPEKGEEVLQTRIVSQAEVRRSIEVWRPSIEKELTSLFETKGALRKITEAEVKKLLDEDRAELIPSKLVFTVKPDQTNKGGKKKTRLVACGNFSEREEGQDLFAGGASAVALRAALTVASQFGFEGSVMDVRTAFLNAPMVLSGSKDENGEKMEPRRAIIRPPALLILAGLAKPDEFYEVIMALYGYKESPKLWSDYRDQEIAKMELPCEGGILTLQQMITEPNMWRMMLKQPGPNLQTNEEEFVGLLLVYVDDLLVLGFPSSIAAVIQGVQAKWETSEPETINMQKEVRFLGAELWRREDGAWLMTQTNYIKDLLKRNLGADPTTWPTRKIPLVKEPEVIEGEEKTPMAVKEAQRVIGELVWITARSRPDLAFTVSKLASLITKSPMQVVQLVKPVWYYLAATMDQGLIFQNNMGEKQLNVYTYALYSDISFGCHLILWGSSLLLWKAGKQPIQAASTAEAELVEVLEEVMEQLAFLALQLARQMAAQRRVPGSWSQSARQVLKPLEKTGKAGAQARQLATKRPPRRCGGFETFKARLGGASKGFKLLKKKRDALKAKFQALLKEIVDTKLKVGEGLKEGAFALAKAHYASSGDDISSTVIERAKRPSITTKLYPDNVAGVSIPVFKMNYDATKDSSAQSIGVACGGAVINAARETYRKAVISLVKLASLQTAFHTLDEEIKMTSRRVNALEYVLIPRIEDIIHYITQEMDEQAREEFFRVKKVVEKKKIKLQREKDEMAKAGVKAEAAIDAPSMLTSKKDDDLIF</sequence>
<dbReference type="EMBL" id="CAMXCT020000400">
    <property type="protein sequence ID" value="CAL1131638.1"/>
    <property type="molecule type" value="Genomic_DNA"/>
</dbReference>
<feature type="domain" description="C3H1-type" evidence="7">
    <location>
        <begin position="664"/>
        <end position="692"/>
    </location>
</feature>
<feature type="region of interest" description="Disordered" evidence="6">
    <location>
        <begin position="708"/>
        <end position="756"/>
    </location>
</feature>
<feature type="region of interest" description="Disordered" evidence="6">
    <location>
        <begin position="1"/>
        <end position="46"/>
    </location>
</feature>
<evidence type="ECO:0000256" key="2">
    <source>
        <dbReference type="ARBA" id="ARBA00022448"/>
    </source>
</evidence>
<dbReference type="EMBL" id="CAMXCT030000400">
    <property type="protein sequence ID" value="CAL4765575.1"/>
    <property type="molecule type" value="Genomic_DNA"/>
</dbReference>
<dbReference type="InterPro" id="IPR012337">
    <property type="entry name" value="RNaseH-like_sf"/>
</dbReference>
<feature type="compositionally biased region" description="Basic and acidic residues" evidence="6">
    <location>
        <begin position="263"/>
        <end position="301"/>
    </location>
</feature>
<keyword evidence="4" id="KW-0863">Zinc-finger</keyword>
<dbReference type="SMART" id="SM00343">
    <property type="entry name" value="ZnF_C2HC"/>
    <property type="match status" value="1"/>
</dbReference>
<dbReference type="GO" id="GO:0008270">
    <property type="term" value="F:zinc ion binding"/>
    <property type="evidence" value="ECO:0007669"/>
    <property type="project" value="UniProtKB-KW"/>
</dbReference>
<dbReference type="InterPro" id="IPR036397">
    <property type="entry name" value="RNaseH_sf"/>
</dbReference>
<reference evidence="9" key="1">
    <citation type="submission" date="2022-10" db="EMBL/GenBank/DDBJ databases">
        <authorList>
            <person name="Chen Y."/>
            <person name="Dougan E. K."/>
            <person name="Chan C."/>
            <person name="Rhodes N."/>
            <person name="Thang M."/>
        </authorList>
    </citation>
    <scope>NUCLEOTIDE SEQUENCE</scope>
</reference>
<dbReference type="NCBIfam" id="TIGR00309">
    <property type="entry name" value="V_ATPase_subD"/>
    <property type="match status" value="1"/>
</dbReference>
<keyword evidence="5" id="KW-0175">Coiled coil</keyword>
<dbReference type="InterPro" id="IPR000571">
    <property type="entry name" value="Znf_CCCH"/>
</dbReference>
<comment type="similarity">
    <text evidence="1">Belongs to the V-ATPase D subunit family.</text>
</comment>
<dbReference type="OrthoDB" id="7676488at2759"/>
<reference evidence="10" key="2">
    <citation type="submission" date="2024-04" db="EMBL/GenBank/DDBJ databases">
        <authorList>
            <person name="Chen Y."/>
            <person name="Shah S."/>
            <person name="Dougan E. K."/>
            <person name="Thang M."/>
            <person name="Chan C."/>
        </authorList>
    </citation>
    <scope>NUCLEOTIDE SEQUENCE [LARGE SCALE GENOMIC DNA]</scope>
</reference>
<dbReference type="InterPro" id="IPR001878">
    <property type="entry name" value="Znf_CCHC"/>
</dbReference>
<proteinExistence type="inferred from homology"/>
<feature type="compositionally biased region" description="Basic and acidic residues" evidence="6">
    <location>
        <begin position="309"/>
        <end position="333"/>
    </location>
</feature>
<feature type="region of interest" description="Disordered" evidence="6">
    <location>
        <begin position="263"/>
        <end position="355"/>
    </location>
</feature>
<feature type="region of interest" description="Disordered" evidence="6">
    <location>
        <begin position="1195"/>
        <end position="1216"/>
    </location>
</feature>
<evidence type="ECO:0000256" key="5">
    <source>
        <dbReference type="SAM" id="Coils"/>
    </source>
</evidence>
<organism evidence="9">
    <name type="scientific">Cladocopium goreaui</name>
    <dbReference type="NCBI Taxonomy" id="2562237"/>
    <lineage>
        <taxon>Eukaryota</taxon>
        <taxon>Sar</taxon>
        <taxon>Alveolata</taxon>
        <taxon>Dinophyceae</taxon>
        <taxon>Suessiales</taxon>
        <taxon>Symbiodiniaceae</taxon>
        <taxon>Cladocopium</taxon>
    </lineage>
</organism>
<evidence type="ECO:0000313" key="9">
    <source>
        <dbReference type="EMBL" id="CAI3978263.1"/>
    </source>
</evidence>
<evidence type="ECO:0000256" key="4">
    <source>
        <dbReference type="PROSITE-ProRule" id="PRU00723"/>
    </source>
</evidence>